<comment type="caution">
    <text evidence="4">The sequence shown here is derived from an EMBL/GenBank/DDBJ whole genome shotgun (WGS) entry which is preliminary data.</text>
</comment>
<proteinExistence type="predicted"/>
<keyword evidence="3" id="KW-0472">Membrane</keyword>
<name>A0AAV5MUM2_9ROSI</name>
<protein>
    <submittedName>
        <fullName evidence="4">Uncharacterized protein</fullName>
    </submittedName>
</protein>
<dbReference type="Proteomes" id="UP001054252">
    <property type="component" value="Unassembled WGS sequence"/>
</dbReference>
<evidence type="ECO:0000256" key="3">
    <source>
        <dbReference type="ARBA" id="ARBA00023136"/>
    </source>
</evidence>
<keyword evidence="5" id="KW-1185">Reference proteome</keyword>
<dbReference type="InterPro" id="IPR023395">
    <property type="entry name" value="MCP_dom_sf"/>
</dbReference>
<dbReference type="GO" id="GO:0016020">
    <property type="term" value="C:membrane"/>
    <property type="evidence" value="ECO:0007669"/>
    <property type="project" value="UniProtKB-SubCell"/>
</dbReference>
<sequence>MVAAGGAGAATAITTNPLWVVKSRLQAMLLYDALLLKYS</sequence>
<evidence type="ECO:0000256" key="2">
    <source>
        <dbReference type="ARBA" id="ARBA00022692"/>
    </source>
</evidence>
<keyword evidence="2" id="KW-0812">Transmembrane</keyword>
<evidence type="ECO:0000256" key="1">
    <source>
        <dbReference type="ARBA" id="ARBA00004141"/>
    </source>
</evidence>
<dbReference type="Gene3D" id="1.50.40.10">
    <property type="entry name" value="Mitochondrial carrier domain"/>
    <property type="match status" value="1"/>
</dbReference>
<organism evidence="4 5">
    <name type="scientific">Rubroshorea leprosula</name>
    <dbReference type="NCBI Taxonomy" id="152421"/>
    <lineage>
        <taxon>Eukaryota</taxon>
        <taxon>Viridiplantae</taxon>
        <taxon>Streptophyta</taxon>
        <taxon>Embryophyta</taxon>
        <taxon>Tracheophyta</taxon>
        <taxon>Spermatophyta</taxon>
        <taxon>Magnoliopsida</taxon>
        <taxon>eudicotyledons</taxon>
        <taxon>Gunneridae</taxon>
        <taxon>Pentapetalae</taxon>
        <taxon>rosids</taxon>
        <taxon>malvids</taxon>
        <taxon>Malvales</taxon>
        <taxon>Dipterocarpaceae</taxon>
        <taxon>Rubroshorea</taxon>
    </lineage>
</organism>
<reference evidence="4 5" key="1">
    <citation type="journal article" date="2021" name="Commun. Biol.">
        <title>The genome of Shorea leprosula (Dipterocarpaceae) highlights the ecological relevance of drought in aseasonal tropical rainforests.</title>
        <authorList>
            <person name="Ng K.K.S."/>
            <person name="Kobayashi M.J."/>
            <person name="Fawcett J.A."/>
            <person name="Hatakeyama M."/>
            <person name="Paape T."/>
            <person name="Ng C.H."/>
            <person name="Ang C.C."/>
            <person name="Tnah L.H."/>
            <person name="Lee C.T."/>
            <person name="Nishiyama T."/>
            <person name="Sese J."/>
            <person name="O'Brien M.J."/>
            <person name="Copetti D."/>
            <person name="Mohd Noor M.I."/>
            <person name="Ong R.C."/>
            <person name="Putra M."/>
            <person name="Sireger I.Z."/>
            <person name="Indrioko S."/>
            <person name="Kosugi Y."/>
            <person name="Izuno A."/>
            <person name="Isagi Y."/>
            <person name="Lee S.L."/>
            <person name="Shimizu K.K."/>
        </authorList>
    </citation>
    <scope>NUCLEOTIDE SEQUENCE [LARGE SCALE GENOMIC DNA]</scope>
    <source>
        <strain evidence="4">214</strain>
    </source>
</reference>
<dbReference type="AlphaFoldDB" id="A0AAV5MUM2"/>
<evidence type="ECO:0000313" key="5">
    <source>
        <dbReference type="Proteomes" id="UP001054252"/>
    </source>
</evidence>
<dbReference type="InterPro" id="IPR018108">
    <property type="entry name" value="MCP_transmembrane"/>
</dbReference>
<comment type="subcellular location">
    <subcellularLocation>
        <location evidence="1">Membrane</location>
        <topology evidence="1">Multi-pass membrane protein</topology>
    </subcellularLocation>
</comment>
<accession>A0AAV5MUM2</accession>
<dbReference type="SUPFAM" id="SSF103506">
    <property type="entry name" value="Mitochondrial carrier"/>
    <property type="match status" value="1"/>
</dbReference>
<gene>
    <name evidence="4" type="ORF">SLEP1_g59775</name>
</gene>
<evidence type="ECO:0000313" key="4">
    <source>
        <dbReference type="EMBL" id="GKV53240.1"/>
    </source>
</evidence>
<dbReference type="EMBL" id="BPVZ01001180">
    <property type="protein sequence ID" value="GKV53240.1"/>
    <property type="molecule type" value="Genomic_DNA"/>
</dbReference>
<dbReference type="Pfam" id="PF00153">
    <property type="entry name" value="Mito_carr"/>
    <property type="match status" value="1"/>
</dbReference>